<dbReference type="Gramene" id="TuG1812G0100003371.01.T01">
    <property type="protein sequence ID" value="TuG1812G0100003371.01.T01"/>
    <property type="gene ID" value="TuG1812G0100003371.01"/>
</dbReference>
<organism evidence="2 3">
    <name type="scientific">Triticum urartu</name>
    <name type="common">Red wild einkorn</name>
    <name type="synonym">Crithodium urartu</name>
    <dbReference type="NCBI Taxonomy" id="4572"/>
    <lineage>
        <taxon>Eukaryota</taxon>
        <taxon>Viridiplantae</taxon>
        <taxon>Streptophyta</taxon>
        <taxon>Embryophyta</taxon>
        <taxon>Tracheophyta</taxon>
        <taxon>Spermatophyta</taxon>
        <taxon>Magnoliopsida</taxon>
        <taxon>Liliopsida</taxon>
        <taxon>Poales</taxon>
        <taxon>Poaceae</taxon>
        <taxon>BOP clade</taxon>
        <taxon>Pooideae</taxon>
        <taxon>Triticodae</taxon>
        <taxon>Triticeae</taxon>
        <taxon>Triticinae</taxon>
        <taxon>Triticum</taxon>
    </lineage>
</organism>
<evidence type="ECO:0000256" key="1">
    <source>
        <dbReference type="SAM" id="MobiDB-lite"/>
    </source>
</evidence>
<accession>A0A8R7K1M9</accession>
<dbReference type="EnsemblPlants" id="TuG1812G0100003371.01.T01">
    <property type="protein sequence ID" value="TuG1812G0100003371.01.T01"/>
    <property type="gene ID" value="TuG1812G0100003371.01"/>
</dbReference>
<feature type="region of interest" description="Disordered" evidence="1">
    <location>
        <begin position="47"/>
        <end position="75"/>
    </location>
</feature>
<reference evidence="3" key="1">
    <citation type="journal article" date="2013" name="Nature">
        <title>Draft genome of the wheat A-genome progenitor Triticum urartu.</title>
        <authorList>
            <person name="Ling H.Q."/>
            <person name="Zhao S."/>
            <person name="Liu D."/>
            <person name="Wang J."/>
            <person name="Sun H."/>
            <person name="Zhang C."/>
            <person name="Fan H."/>
            <person name="Li D."/>
            <person name="Dong L."/>
            <person name="Tao Y."/>
            <person name="Gao C."/>
            <person name="Wu H."/>
            <person name="Li Y."/>
            <person name="Cui Y."/>
            <person name="Guo X."/>
            <person name="Zheng S."/>
            <person name="Wang B."/>
            <person name="Yu K."/>
            <person name="Liang Q."/>
            <person name="Yang W."/>
            <person name="Lou X."/>
            <person name="Chen J."/>
            <person name="Feng M."/>
            <person name="Jian J."/>
            <person name="Zhang X."/>
            <person name="Luo G."/>
            <person name="Jiang Y."/>
            <person name="Liu J."/>
            <person name="Wang Z."/>
            <person name="Sha Y."/>
            <person name="Zhang B."/>
            <person name="Wu H."/>
            <person name="Tang D."/>
            <person name="Shen Q."/>
            <person name="Xue P."/>
            <person name="Zou S."/>
            <person name="Wang X."/>
            <person name="Liu X."/>
            <person name="Wang F."/>
            <person name="Yang Y."/>
            <person name="An X."/>
            <person name="Dong Z."/>
            <person name="Zhang K."/>
            <person name="Zhang X."/>
            <person name="Luo M.C."/>
            <person name="Dvorak J."/>
            <person name="Tong Y."/>
            <person name="Wang J."/>
            <person name="Yang H."/>
            <person name="Li Z."/>
            <person name="Wang D."/>
            <person name="Zhang A."/>
            <person name="Wang J."/>
        </authorList>
    </citation>
    <scope>NUCLEOTIDE SEQUENCE</scope>
    <source>
        <strain evidence="3">cv. G1812</strain>
    </source>
</reference>
<reference evidence="2" key="3">
    <citation type="submission" date="2022-06" db="UniProtKB">
        <authorList>
            <consortium name="EnsemblPlants"/>
        </authorList>
    </citation>
    <scope>IDENTIFICATION</scope>
</reference>
<dbReference type="AlphaFoldDB" id="A0A8R7K1M9"/>
<dbReference type="Proteomes" id="UP000015106">
    <property type="component" value="Chromosome 1"/>
</dbReference>
<keyword evidence="3" id="KW-1185">Reference proteome</keyword>
<feature type="compositionally biased region" description="Low complexity" evidence="1">
    <location>
        <begin position="1"/>
        <end position="13"/>
    </location>
</feature>
<proteinExistence type="predicted"/>
<sequence length="158" mass="18284">VSSSFLTSAASPSVPEVGISRRHRREPPVVHVELLAVRHLHAVEFAAQRRQPRRADPTGADEPHLQGDPYLPGGELHRHLQQHVLRQRSEQQRARRLVLPRVHRRIAPRHRFPHGVHVEDGLRLDRPDGVVVHREHRHRHLRRSARATAVRDQHHGCR</sequence>
<reference evidence="2" key="2">
    <citation type="submission" date="2018-03" db="EMBL/GenBank/DDBJ databases">
        <title>The Triticum urartu genome reveals the dynamic nature of wheat genome evolution.</title>
        <authorList>
            <person name="Ling H."/>
            <person name="Ma B."/>
            <person name="Shi X."/>
            <person name="Liu H."/>
            <person name="Dong L."/>
            <person name="Sun H."/>
            <person name="Cao Y."/>
            <person name="Gao Q."/>
            <person name="Zheng S."/>
            <person name="Li Y."/>
            <person name="Yu Y."/>
            <person name="Du H."/>
            <person name="Qi M."/>
            <person name="Li Y."/>
            <person name="Yu H."/>
            <person name="Cui Y."/>
            <person name="Wang N."/>
            <person name="Chen C."/>
            <person name="Wu H."/>
            <person name="Zhao Y."/>
            <person name="Zhang J."/>
            <person name="Li Y."/>
            <person name="Zhou W."/>
            <person name="Zhang B."/>
            <person name="Hu W."/>
            <person name="Eijk M."/>
            <person name="Tang J."/>
            <person name="Witsenboer H."/>
            <person name="Zhao S."/>
            <person name="Li Z."/>
            <person name="Zhang A."/>
            <person name="Wang D."/>
            <person name="Liang C."/>
        </authorList>
    </citation>
    <scope>NUCLEOTIDE SEQUENCE [LARGE SCALE GENOMIC DNA]</scope>
    <source>
        <strain evidence="2">cv. G1812</strain>
    </source>
</reference>
<evidence type="ECO:0000313" key="3">
    <source>
        <dbReference type="Proteomes" id="UP000015106"/>
    </source>
</evidence>
<name>A0A8R7K1M9_TRIUA</name>
<feature type="region of interest" description="Disordered" evidence="1">
    <location>
        <begin position="1"/>
        <end position="20"/>
    </location>
</feature>
<feature type="compositionally biased region" description="Basic and acidic residues" evidence="1">
    <location>
        <begin position="53"/>
        <end position="65"/>
    </location>
</feature>
<evidence type="ECO:0000313" key="2">
    <source>
        <dbReference type="EnsemblPlants" id="TuG1812G0100003371.01.T01"/>
    </source>
</evidence>
<protein>
    <submittedName>
        <fullName evidence="2">Uncharacterized protein</fullName>
    </submittedName>
</protein>